<evidence type="ECO:0000313" key="1">
    <source>
        <dbReference type="EMBL" id="MBY6142083.1"/>
    </source>
</evidence>
<protein>
    <submittedName>
        <fullName evidence="1">Uncharacterized protein</fullName>
    </submittedName>
</protein>
<gene>
    <name evidence="1" type="ORF">KUV26_21830</name>
</gene>
<dbReference type="Proteomes" id="UP000766629">
    <property type="component" value="Unassembled WGS sequence"/>
</dbReference>
<proteinExistence type="predicted"/>
<dbReference type="EMBL" id="JAHVJA010000018">
    <property type="protein sequence ID" value="MBY6142083.1"/>
    <property type="molecule type" value="Genomic_DNA"/>
</dbReference>
<name>A0ABS7NLL8_9RHOB</name>
<accession>A0ABS7NLL8</accession>
<comment type="caution">
    <text evidence="1">The sequence shown here is derived from an EMBL/GenBank/DDBJ whole genome shotgun (WGS) entry which is preliminary data.</text>
</comment>
<organism evidence="1 2">
    <name type="scientific">Leisingera daeponensis</name>
    <dbReference type="NCBI Taxonomy" id="405746"/>
    <lineage>
        <taxon>Bacteria</taxon>
        <taxon>Pseudomonadati</taxon>
        <taxon>Pseudomonadota</taxon>
        <taxon>Alphaproteobacteria</taxon>
        <taxon>Rhodobacterales</taxon>
        <taxon>Roseobacteraceae</taxon>
        <taxon>Leisingera</taxon>
    </lineage>
</organism>
<dbReference type="RefSeq" id="WP_222510004.1">
    <property type="nucleotide sequence ID" value="NZ_JAHVJA010000018.1"/>
</dbReference>
<sequence length="87" mass="9611">MQSLGFGELGGDFMLHEHERSRPSPQVQPPTIIERKGCGAFRTYAFDAQKSAFGMLAVKPLYFTNRTAPLAHELCCGDNGDDFQSES</sequence>
<evidence type="ECO:0000313" key="2">
    <source>
        <dbReference type="Proteomes" id="UP000766629"/>
    </source>
</evidence>
<keyword evidence="2" id="KW-1185">Reference proteome</keyword>
<reference evidence="1 2" key="1">
    <citation type="submission" date="2021-06" db="EMBL/GenBank/DDBJ databases">
        <title>50 bacteria genomes isolated from Dapeng, Shenzhen, China.</title>
        <authorList>
            <person name="Zheng W."/>
            <person name="Yu S."/>
            <person name="Huang Y."/>
        </authorList>
    </citation>
    <scope>NUCLEOTIDE SEQUENCE [LARGE SCALE GENOMIC DNA]</scope>
    <source>
        <strain evidence="1 2">DP1N14-2</strain>
    </source>
</reference>